<organism evidence="2">
    <name type="scientific">freshwater metagenome</name>
    <dbReference type="NCBI Taxonomy" id="449393"/>
    <lineage>
        <taxon>unclassified sequences</taxon>
        <taxon>metagenomes</taxon>
        <taxon>ecological metagenomes</taxon>
    </lineage>
</organism>
<gene>
    <name evidence="2" type="ORF">UFOPK2657_00135</name>
</gene>
<dbReference type="Pfam" id="PF19516">
    <property type="entry name" value="DUF6049"/>
    <property type="match status" value="1"/>
</dbReference>
<sequence>MNRSGRGWKRLAVLCFVGLLLAPTVAHGAAPQPFDMTLVGQNFNVAPGRQFRFVFALPDGAVRESVLSDRTAVVRVAIFPPLATRSDVRSFATSTTDPAVRPIDQIDRRISDLERTAAGDFVSLFASTGRLNALNLEQDGIYPVVLSVVQKNVVVARLNTFVNYVDPRSKIDQLPISLMADINTPLALQPDGSIQIGDGIRTQLTNLISVLSVGAAPMSLHIAPELLDGLGRSSNPADIALLAQLEPLLAVHELLNNTFVSFDPSSASRSLMKSEFAEQLESGRAVLDVHNREGVISENVWFSRSLVDDDGMKLLGESGIQSVVFTPQAAASIGTLDSYLKPYKSVVGNSLAIRVSDPGFAKTLSGLYRNPVQQTFALAAEIVAQQQEIILAGGKPNERQLLLSSTSGALPDRTIMVPLLLALARAPQLNMVGLSAASLAEESTTAVVLPRTTRVDLAATKDVIAKLRSEVQSTSTMLPPDATQHALWKSSLLATSADTLDADEFARYVKGLRGQLRTLRLMVSVPDSLTFTLGSKLSDLRLQVRNESTVALSVKVELASAKLQFPQGPQIVTIAPNSAVDVVVPVQARANGSFPLNVILTTPDGLTQVGQPTRLTARVSALAGLGQVATGAAILILMSWWIAHWRARKRAQAVRKHPALQ</sequence>
<evidence type="ECO:0000256" key="1">
    <source>
        <dbReference type="SAM" id="Phobius"/>
    </source>
</evidence>
<reference evidence="2" key="1">
    <citation type="submission" date="2020-05" db="EMBL/GenBank/DDBJ databases">
        <authorList>
            <person name="Chiriac C."/>
            <person name="Salcher M."/>
            <person name="Ghai R."/>
            <person name="Kavagutti S V."/>
        </authorList>
    </citation>
    <scope>NUCLEOTIDE SEQUENCE</scope>
</reference>
<keyword evidence="1" id="KW-1133">Transmembrane helix</keyword>
<keyword evidence="1" id="KW-0472">Membrane</keyword>
<dbReference type="InterPro" id="IPR046112">
    <property type="entry name" value="DUF6049"/>
</dbReference>
<dbReference type="EMBL" id="CAEZYG010000011">
    <property type="protein sequence ID" value="CAB4703678.1"/>
    <property type="molecule type" value="Genomic_DNA"/>
</dbReference>
<protein>
    <submittedName>
        <fullName evidence="2">Unannotated protein</fullName>
    </submittedName>
</protein>
<feature type="transmembrane region" description="Helical" evidence="1">
    <location>
        <begin position="621"/>
        <end position="643"/>
    </location>
</feature>
<accession>A0A6J6Q4I0</accession>
<keyword evidence="1" id="KW-0812">Transmembrane</keyword>
<dbReference type="AlphaFoldDB" id="A0A6J6Q4I0"/>
<name>A0A6J6Q4I0_9ZZZZ</name>
<evidence type="ECO:0000313" key="2">
    <source>
        <dbReference type="EMBL" id="CAB4703678.1"/>
    </source>
</evidence>
<proteinExistence type="predicted"/>